<evidence type="ECO:0000256" key="6">
    <source>
        <dbReference type="ARBA" id="ARBA00023141"/>
    </source>
</evidence>
<evidence type="ECO:0000256" key="8">
    <source>
        <dbReference type="PIRNR" id="PIRNR001361"/>
    </source>
</evidence>
<dbReference type="EMBL" id="FWZT01000015">
    <property type="protein sequence ID" value="SMF50071.1"/>
    <property type="molecule type" value="Genomic_DNA"/>
</dbReference>
<dbReference type="EC" id="2.5.1.54" evidence="8"/>
<keyword evidence="4 8" id="KW-0028">Amino-acid biosynthesis</keyword>
<dbReference type="InterPro" id="IPR013785">
    <property type="entry name" value="Aldolase_TIM"/>
</dbReference>
<keyword evidence="11" id="KW-1185">Reference proteome</keyword>
<dbReference type="GO" id="GO:0008652">
    <property type="term" value="P:amino acid biosynthetic process"/>
    <property type="evidence" value="ECO:0007669"/>
    <property type="project" value="UniProtKB-KW"/>
</dbReference>
<keyword evidence="5 8" id="KW-0808">Transferase</keyword>
<sequence>MSQKSSNTHIREFEALISPVEMRKAHPAPNTVIDQVLDYRSQIRSALQGDDPRLLVIVGPCSFHDQKAGLEYANKLNKLRQELEDKLFIIMRVYFEKPRTTVGWKGLINDPHLDDSQDMAAGIRKARQALISIAELGLPAATEFLDPIVPQYTSDLVSWAAIGARTTESQTHREMASGLSMPVGFKNATDGSLDIAANAMVSAQAPHAFLGIDSQGHTSIVRTKGNKDVHIILRGGGGQPNYDRKSIQTAKSLLKAEPNARRIMIDCSHGNSNKDYRRQPEVFEEVIETINQGEQSILGLMLESFLVGGKQSLDQRPLTYGQSVTDGCIDFETTEALLRKAHSSLHI</sequence>
<dbReference type="PANTHER" id="PTHR21225:SF10">
    <property type="entry name" value="PHOSPHO-2-DEHYDRO-3-DEOXYHEPTONATE ALDOLASE, TYR-SENSITIVE"/>
    <property type="match status" value="1"/>
</dbReference>
<evidence type="ECO:0000256" key="5">
    <source>
        <dbReference type="ARBA" id="ARBA00022679"/>
    </source>
</evidence>
<comment type="catalytic activity">
    <reaction evidence="7 8">
        <text>D-erythrose 4-phosphate + phosphoenolpyruvate + H2O = 7-phospho-2-dehydro-3-deoxy-D-arabino-heptonate + phosphate</text>
        <dbReference type="Rhea" id="RHEA:14717"/>
        <dbReference type="ChEBI" id="CHEBI:15377"/>
        <dbReference type="ChEBI" id="CHEBI:16897"/>
        <dbReference type="ChEBI" id="CHEBI:43474"/>
        <dbReference type="ChEBI" id="CHEBI:58394"/>
        <dbReference type="ChEBI" id="CHEBI:58702"/>
        <dbReference type="EC" id="2.5.1.54"/>
    </reaction>
</comment>
<proteinExistence type="inferred from homology"/>
<dbReference type="PANTHER" id="PTHR21225">
    <property type="entry name" value="PHOSPHO-2-DEHYDRO-3-DEOXYHEPTONATE ALDOLASE DAHP SYNTHETASE"/>
    <property type="match status" value="1"/>
</dbReference>
<dbReference type="SUPFAM" id="SSF51569">
    <property type="entry name" value="Aldolase"/>
    <property type="match status" value="1"/>
</dbReference>
<evidence type="ECO:0000256" key="4">
    <source>
        <dbReference type="ARBA" id="ARBA00022605"/>
    </source>
</evidence>
<dbReference type="GO" id="GO:0003849">
    <property type="term" value="F:3-deoxy-7-phosphoheptulonate synthase activity"/>
    <property type="evidence" value="ECO:0007669"/>
    <property type="project" value="UniProtKB-EC"/>
</dbReference>
<dbReference type="AlphaFoldDB" id="A0A1Y6CEF8"/>
<dbReference type="NCBIfam" id="TIGR00034">
    <property type="entry name" value="aroFGH"/>
    <property type="match status" value="1"/>
</dbReference>
<dbReference type="FunFam" id="3.20.20.70:FF:000005">
    <property type="entry name" value="Phospho-2-dehydro-3-deoxyheptonate aldolase"/>
    <property type="match status" value="1"/>
</dbReference>
<dbReference type="InterPro" id="IPR006218">
    <property type="entry name" value="DAHP1/KDSA"/>
</dbReference>
<dbReference type="GO" id="GO:0005737">
    <property type="term" value="C:cytoplasm"/>
    <property type="evidence" value="ECO:0007669"/>
    <property type="project" value="TreeGrafter"/>
</dbReference>
<dbReference type="STRING" id="1513793.SAMN06296036_115153"/>
<dbReference type="Pfam" id="PF00793">
    <property type="entry name" value="DAHP_synth_1"/>
    <property type="match status" value="1"/>
</dbReference>
<name>A0A1Y6CEF8_9BACT</name>
<dbReference type="OrthoDB" id="9807331at2"/>
<evidence type="ECO:0000313" key="11">
    <source>
        <dbReference type="Proteomes" id="UP000192907"/>
    </source>
</evidence>
<dbReference type="GO" id="GO:0042802">
    <property type="term" value="F:identical protein binding"/>
    <property type="evidence" value="ECO:0007669"/>
    <property type="project" value="UniProtKB-ARBA"/>
</dbReference>
<evidence type="ECO:0000256" key="7">
    <source>
        <dbReference type="ARBA" id="ARBA00047508"/>
    </source>
</evidence>
<dbReference type="NCBIfam" id="NF009395">
    <property type="entry name" value="PRK12755.1"/>
    <property type="match status" value="1"/>
</dbReference>
<comment type="similarity">
    <text evidence="3 8">Belongs to the class-I DAHP synthase family.</text>
</comment>
<accession>A0A1Y6CEF8</accession>
<evidence type="ECO:0000259" key="9">
    <source>
        <dbReference type="Pfam" id="PF00793"/>
    </source>
</evidence>
<reference evidence="11" key="1">
    <citation type="submission" date="2017-04" db="EMBL/GenBank/DDBJ databases">
        <authorList>
            <person name="Varghese N."/>
            <person name="Submissions S."/>
        </authorList>
    </citation>
    <scope>NUCLEOTIDE SEQUENCE [LARGE SCALE GENOMIC DNA]</scope>
    <source>
        <strain evidence="11">RKEM611</strain>
    </source>
</reference>
<organism evidence="10 11">
    <name type="scientific">Pseudobacteriovorax antillogorgiicola</name>
    <dbReference type="NCBI Taxonomy" id="1513793"/>
    <lineage>
        <taxon>Bacteria</taxon>
        <taxon>Pseudomonadati</taxon>
        <taxon>Bdellovibrionota</taxon>
        <taxon>Oligoflexia</taxon>
        <taxon>Oligoflexales</taxon>
        <taxon>Pseudobacteriovoracaceae</taxon>
        <taxon>Pseudobacteriovorax</taxon>
    </lineage>
</organism>
<dbReference type="Gene3D" id="3.20.20.70">
    <property type="entry name" value="Aldolase class I"/>
    <property type="match status" value="1"/>
</dbReference>
<evidence type="ECO:0000256" key="1">
    <source>
        <dbReference type="ARBA" id="ARBA00003726"/>
    </source>
</evidence>
<feature type="domain" description="DAHP synthetase I/KDSA" evidence="9">
    <location>
        <begin position="45"/>
        <end position="338"/>
    </location>
</feature>
<dbReference type="GO" id="GO:0009073">
    <property type="term" value="P:aromatic amino acid family biosynthetic process"/>
    <property type="evidence" value="ECO:0007669"/>
    <property type="project" value="UniProtKB-KW"/>
</dbReference>
<comment type="function">
    <text evidence="1 8">Stereospecific condensation of phosphoenolpyruvate (PEP) and D-erythrose-4-phosphate (E4P) giving rise to 3-deoxy-D-arabino-heptulosonate-7-phosphate (DAHP).</text>
</comment>
<dbReference type="InterPro" id="IPR006219">
    <property type="entry name" value="DAHP_synth_1"/>
</dbReference>
<dbReference type="Proteomes" id="UP000192907">
    <property type="component" value="Unassembled WGS sequence"/>
</dbReference>
<evidence type="ECO:0000256" key="3">
    <source>
        <dbReference type="ARBA" id="ARBA00007985"/>
    </source>
</evidence>
<dbReference type="PIRSF" id="PIRSF001361">
    <property type="entry name" value="DAHP_synthase"/>
    <property type="match status" value="1"/>
</dbReference>
<dbReference type="GO" id="GO:0009423">
    <property type="term" value="P:chorismate biosynthetic process"/>
    <property type="evidence" value="ECO:0007669"/>
    <property type="project" value="UniProtKB-UniPathway"/>
</dbReference>
<dbReference type="RefSeq" id="WP_132319896.1">
    <property type="nucleotide sequence ID" value="NZ_FWZT01000015.1"/>
</dbReference>
<keyword evidence="6 8" id="KW-0057">Aromatic amino acid biosynthesis</keyword>
<gene>
    <name evidence="10" type="ORF">SAMN06296036_115153</name>
</gene>
<evidence type="ECO:0000313" key="10">
    <source>
        <dbReference type="EMBL" id="SMF50071.1"/>
    </source>
</evidence>
<evidence type="ECO:0000256" key="2">
    <source>
        <dbReference type="ARBA" id="ARBA00004688"/>
    </source>
</evidence>
<dbReference type="UniPathway" id="UPA00053">
    <property type="reaction ID" value="UER00084"/>
</dbReference>
<protein>
    <recommendedName>
        <fullName evidence="8">Phospho-2-dehydro-3-deoxyheptonate aldolase</fullName>
        <ecNumber evidence="8">2.5.1.54</ecNumber>
    </recommendedName>
</protein>
<comment type="pathway">
    <text evidence="2 8">Metabolic intermediate biosynthesis; chorismate biosynthesis; chorismate from D-erythrose 4-phosphate and phosphoenolpyruvate: step 1/7.</text>
</comment>